<proteinExistence type="inferred from homology"/>
<dbReference type="InterPro" id="IPR000424">
    <property type="entry name" value="Primosome_PriB/ssb"/>
</dbReference>
<sequence length="132" mass="14985">MSGVNKVIIVGNLGQAVDFRTMPNGEGVATISVATSEVWTDKRSGEKREVTEWHRIVLYRRLAEIARDFLDKGSKVYIEGRLKTRKWTDDKGVERYTTEIITDSLQMLNGRSSQPTTQPTQPAQPQYDDAPW</sequence>
<dbReference type="NCBIfam" id="TIGR00621">
    <property type="entry name" value="ssb"/>
    <property type="match status" value="1"/>
</dbReference>
<keyword evidence="1 2" id="KW-0238">DNA-binding</keyword>
<dbReference type="SUPFAM" id="SSF50249">
    <property type="entry name" value="Nucleic acid-binding proteins"/>
    <property type="match status" value="1"/>
</dbReference>
<comment type="caution">
    <text evidence="5">The sequence shown here is derived from an EMBL/GenBank/DDBJ whole genome shotgun (WGS) entry which is preliminary data.</text>
</comment>
<protein>
    <recommendedName>
        <fullName evidence="2 3">Single-stranded DNA-binding protein</fullName>
        <shortName evidence="2">SSB</shortName>
    </recommendedName>
</protein>
<dbReference type="Proteomes" id="UP000305526">
    <property type="component" value="Unassembled WGS sequence"/>
</dbReference>
<feature type="region of interest" description="Disordered" evidence="4">
    <location>
        <begin position="106"/>
        <end position="132"/>
    </location>
</feature>
<dbReference type="Proteomes" id="UP000294619">
    <property type="component" value="Unassembled WGS sequence"/>
</dbReference>
<accession>A0A4R3Y4S6</accession>
<dbReference type="InterPro" id="IPR011344">
    <property type="entry name" value="ssDNA-bd"/>
</dbReference>
<evidence type="ECO:0000256" key="2">
    <source>
        <dbReference type="HAMAP-Rule" id="MF_00984"/>
    </source>
</evidence>
<dbReference type="PANTHER" id="PTHR10302:SF27">
    <property type="entry name" value="SINGLE-STRANDED DNA-BINDING PROTEIN"/>
    <property type="match status" value="1"/>
</dbReference>
<gene>
    <name evidence="6" type="primary">ssb</name>
    <name evidence="5" type="ORF">EDC16_105144</name>
    <name evidence="6" type="ORF">FHQ21_08185</name>
</gene>
<evidence type="ECO:0000256" key="4">
    <source>
        <dbReference type="SAM" id="MobiDB-lite"/>
    </source>
</evidence>
<dbReference type="PANTHER" id="PTHR10302">
    <property type="entry name" value="SINGLE-STRANDED DNA-BINDING PROTEIN"/>
    <property type="match status" value="1"/>
</dbReference>
<feature type="DNA-binding region" evidence="2">
    <location>
        <begin position="53"/>
        <end position="59"/>
    </location>
</feature>
<dbReference type="Gene3D" id="2.40.50.140">
    <property type="entry name" value="Nucleic acid-binding proteins"/>
    <property type="match status" value="1"/>
</dbReference>
<evidence type="ECO:0000313" key="6">
    <source>
        <dbReference type="EMBL" id="TNG91268.1"/>
    </source>
</evidence>
<dbReference type="PIRSF" id="PIRSF002070">
    <property type="entry name" value="SSB"/>
    <property type="match status" value="1"/>
</dbReference>
<evidence type="ECO:0000313" key="7">
    <source>
        <dbReference type="Proteomes" id="UP000294619"/>
    </source>
</evidence>
<dbReference type="PROSITE" id="PS50935">
    <property type="entry name" value="SSB"/>
    <property type="match status" value="1"/>
</dbReference>
<dbReference type="InterPro" id="IPR012340">
    <property type="entry name" value="NA-bd_OB-fold"/>
</dbReference>
<comment type="caution">
    <text evidence="2">Lacks conserved residue(s) required for the propagation of feature annotation.</text>
</comment>
<dbReference type="EMBL" id="VDGV01000070">
    <property type="protein sequence ID" value="TNG91268.1"/>
    <property type="molecule type" value="Genomic_DNA"/>
</dbReference>
<dbReference type="RefSeq" id="WP_132966696.1">
    <property type="nucleotide sequence ID" value="NZ_LEKL01000064.1"/>
</dbReference>
<name>A0A4R3Y4S6_9PAST</name>
<comment type="subunit">
    <text evidence="2">Homotetramer.</text>
</comment>
<evidence type="ECO:0000313" key="5">
    <source>
        <dbReference type="EMBL" id="TCV87225.1"/>
    </source>
</evidence>
<reference evidence="6 8" key="2">
    <citation type="submission" date="2019-05" db="EMBL/GenBank/DDBJ databases">
        <title>Pasteurellaceae isolates from reptiles.</title>
        <authorList>
            <person name="Bojesen A.M."/>
            <person name="Lund E."/>
        </authorList>
    </citation>
    <scope>NUCLEOTIDE SEQUENCE [LARGE SCALE GENOMIC DNA]</scope>
    <source>
        <strain evidence="6 8">ELNT2x</strain>
    </source>
</reference>
<dbReference type="HAMAP" id="MF_00984">
    <property type="entry name" value="SSB"/>
    <property type="match status" value="1"/>
</dbReference>
<reference evidence="5 7" key="1">
    <citation type="submission" date="2019-03" db="EMBL/GenBank/DDBJ databases">
        <title>Genomic Encyclopedia of Type Strains, Phase IV (KMG-IV): sequencing the most valuable type-strain genomes for metagenomic binning, comparative biology and taxonomic classification.</title>
        <authorList>
            <person name="Goeker M."/>
        </authorList>
    </citation>
    <scope>NUCLEOTIDE SEQUENCE [LARGE SCALE GENOMIC DNA]</scope>
    <source>
        <strain evidence="5 7">DSM 28140</strain>
    </source>
</reference>
<evidence type="ECO:0000256" key="3">
    <source>
        <dbReference type="PIRNR" id="PIRNR002070"/>
    </source>
</evidence>
<dbReference type="GO" id="GO:0003697">
    <property type="term" value="F:single-stranded DNA binding"/>
    <property type="evidence" value="ECO:0007669"/>
    <property type="project" value="UniProtKB-UniRule"/>
</dbReference>
<evidence type="ECO:0000256" key="1">
    <source>
        <dbReference type="ARBA" id="ARBA00023125"/>
    </source>
</evidence>
<dbReference type="CDD" id="cd04496">
    <property type="entry name" value="SSB_OBF"/>
    <property type="match status" value="1"/>
</dbReference>
<dbReference type="GO" id="GO:0006260">
    <property type="term" value="P:DNA replication"/>
    <property type="evidence" value="ECO:0007669"/>
    <property type="project" value="InterPro"/>
</dbReference>
<dbReference type="GO" id="GO:0009295">
    <property type="term" value="C:nucleoid"/>
    <property type="evidence" value="ECO:0007669"/>
    <property type="project" value="TreeGrafter"/>
</dbReference>
<dbReference type="EMBL" id="SMCP01000005">
    <property type="protein sequence ID" value="TCV87225.1"/>
    <property type="molecule type" value="Genomic_DNA"/>
</dbReference>
<organism evidence="5 7">
    <name type="scientific">Testudinibacter aquarius</name>
    <dbReference type="NCBI Taxonomy" id="1524974"/>
    <lineage>
        <taxon>Bacteria</taxon>
        <taxon>Pseudomonadati</taxon>
        <taxon>Pseudomonadota</taxon>
        <taxon>Gammaproteobacteria</taxon>
        <taxon>Pasteurellales</taxon>
        <taxon>Pasteurellaceae</taxon>
        <taxon>Testudinibacter</taxon>
    </lineage>
</organism>
<dbReference type="AlphaFoldDB" id="A0A4R3Y4S6"/>
<feature type="compositionally biased region" description="Low complexity" evidence="4">
    <location>
        <begin position="114"/>
        <end position="132"/>
    </location>
</feature>
<keyword evidence="8" id="KW-1185">Reference proteome</keyword>
<evidence type="ECO:0000313" key="8">
    <source>
        <dbReference type="Proteomes" id="UP000305526"/>
    </source>
</evidence>
<dbReference type="Pfam" id="PF00436">
    <property type="entry name" value="SSB"/>
    <property type="match status" value="1"/>
</dbReference>